<evidence type="ECO:0000256" key="1">
    <source>
        <dbReference type="SAM" id="Phobius"/>
    </source>
</evidence>
<gene>
    <name evidence="4" type="ORF">OCTVUL_1B000594</name>
</gene>
<dbReference type="PANTHER" id="PTHR36902">
    <property type="entry name" value="ENRICHED IN SURFACE-LABELED PROTEOME PROTEIN 9"/>
    <property type="match status" value="1"/>
</dbReference>
<keyword evidence="5" id="KW-1185">Reference proteome</keyword>
<dbReference type="PROSITE" id="PS50948">
    <property type="entry name" value="PAN"/>
    <property type="match status" value="2"/>
</dbReference>
<feature type="domain" description="Apple" evidence="3">
    <location>
        <begin position="738"/>
        <end position="815"/>
    </location>
</feature>
<dbReference type="Gene3D" id="3.50.4.10">
    <property type="entry name" value="Hepatocyte Growth Factor"/>
    <property type="match status" value="3"/>
</dbReference>
<dbReference type="PANTHER" id="PTHR36902:SF1">
    <property type="entry name" value="ENRICHED IN SURFACE-LABELED PROTEOME PROTEIN 9"/>
    <property type="match status" value="1"/>
</dbReference>
<dbReference type="InterPro" id="IPR003609">
    <property type="entry name" value="Pan_app"/>
</dbReference>
<keyword evidence="1" id="KW-0812">Transmembrane</keyword>
<dbReference type="PROSITE" id="PS00018">
    <property type="entry name" value="EF_HAND_1"/>
    <property type="match status" value="1"/>
</dbReference>
<dbReference type="Proteomes" id="UP001162480">
    <property type="component" value="Chromosome 10"/>
</dbReference>
<dbReference type="SUPFAM" id="SSF57414">
    <property type="entry name" value="Hairpin loop containing domain-like"/>
    <property type="match status" value="2"/>
</dbReference>
<evidence type="ECO:0000259" key="3">
    <source>
        <dbReference type="PROSITE" id="PS50948"/>
    </source>
</evidence>
<dbReference type="Pfam" id="PF25898">
    <property type="entry name" value="LolA_2nd_metazoa"/>
    <property type="match status" value="2"/>
</dbReference>
<sequence length="1143" mass="129146">MLHTILIGCLILTQVLGQFSEPMNDDPQKFNSDLFKNAFQSTVEINDENEKFSMLEHEYYDPDNKRDAIIQLVDKNTSRILQYKDFKQVLFIFANKWISIGGVSGSPIRFTLEEIGGKPGVNHTYDYHSFFASIQDNSETVFESPKGIVCKDRKSNMSLPDLPPTISASIELTSESQVKIVDVYYSKSDQLLKIDYQPGGNEDSPHPEFVNTISEIDDYKAGIRYLQDSVLGNCSTSKIKNTSLADGKQMLGDTTSYEGYIIRNIMQSFIQKKDFEYVGLRTIRNIDCFVFAAHKNQFMLQDGSPESATYEIYLSSSDWTVLPDRSGQTFANYPVMVNIALDTAELSYQLSFIDFSDQQQEVDVSTCYDASKKMHISILLSGNYIKSTKEVIETIGRAMIRKLVGIDALQIQNVQLSYDANLMYLYASILDNAPEGTQGQVSSLQYAFQTLRSAIAQREFIFTVNVGNIQAEYIGLHVRLDAGKLHKPSLPNFDDDFQYQSEIVTPSKNHMELVKIFYDKTKNLSRFDVNQEHCSNLCTGPSEVIQDFTRGVSYVIEKSKGSCQIQPLFQAFDVSQSRMESGAQLFYFDNTYKYVGQQHIRGILTNIFESHVAAFQNNLFRFYFLDENWNGSPFFVPVKLEIVSDSDRFYRTDNYFEFLDDILMSTFDVSPCYRENNKITDLQITFKGAYKQRSVNFITAAINKIMQFTHLPFINLQNPELSYDEDKTYLRISLIDPSPQPIGLFTVKPNLKPNPNQKPETQLKIQTPNECASSCIKSNCKAFAYCKGKKVCQVFSESPSSNQDSNDCNLYTKTKEQKSNSLTSKQVIRDLDSLIQSGTFKISFTVDTEQHFTAVSMLSDIDRSNSRSVSSGNYVNMFDQIPGKTFPMKGDVLPVIAQSADVCAKSCLDKGLKSCQSFEYCPAKEVCTLSSRHVMDVPSTDIITTETCNLYTVSPLQHFVHSTTKMEKLNSNLLVKNISLKACAKLCMEDEGFGCISFSYCPVTSICHITGANQKTINIETNIVANCSHYIRLDPPTPVASKTVEKSGNKGKLVALGIGTFILGCLLGLITIFLIHKNACTIKDDPMKVNFYKLDKIDCNNLSKTFLCNHNFNYCKGFLISDDFGITEFFYCKCIIISIHHFL</sequence>
<name>A0AA36B7T2_OCTVU</name>
<organism evidence="4 5">
    <name type="scientific">Octopus vulgaris</name>
    <name type="common">Common octopus</name>
    <dbReference type="NCBI Taxonomy" id="6645"/>
    <lineage>
        <taxon>Eukaryota</taxon>
        <taxon>Metazoa</taxon>
        <taxon>Spiralia</taxon>
        <taxon>Lophotrochozoa</taxon>
        <taxon>Mollusca</taxon>
        <taxon>Cephalopoda</taxon>
        <taxon>Coleoidea</taxon>
        <taxon>Octopodiformes</taxon>
        <taxon>Octopoda</taxon>
        <taxon>Incirrata</taxon>
        <taxon>Octopodidae</taxon>
        <taxon>Octopus</taxon>
    </lineage>
</organism>
<proteinExistence type="predicted"/>
<evidence type="ECO:0000313" key="5">
    <source>
        <dbReference type="Proteomes" id="UP001162480"/>
    </source>
</evidence>
<dbReference type="AlphaFoldDB" id="A0AA36B7T2"/>
<protein>
    <recommendedName>
        <fullName evidence="3">Apple domain-containing protein</fullName>
    </recommendedName>
</protein>
<evidence type="ECO:0000313" key="4">
    <source>
        <dbReference type="EMBL" id="CAI9729013.1"/>
    </source>
</evidence>
<feature type="signal peptide" evidence="2">
    <location>
        <begin position="1"/>
        <end position="17"/>
    </location>
</feature>
<dbReference type="EMBL" id="OX597823">
    <property type="protein sequence ID" value="CAI9729013.1"/>
    <property type="molecule type" value="Genomic_DNA"/>
</dbReference>
<dbReference type="Pfam" id="PF00024">
    <property type="entry name" value="PAN_1"/>
    <property type="match status" value="2"/>
</dbReference>
<accession>A0AA36B7T2</accession>
<keyword evidence="2" id="KW-0732">Signal</keyword>
<dbReference type="InterPro" id="IPR018247">
    <property type="entry name" value="EF_Hand_1_Ca_BS"/>
</dbReference>
<dbReference type="InterPro" id="IPR058831">
    <property type="entry name" value="LolA-like_dom_2nd"/>
</dbReference>
<evidence type="ECO:0000256" key="2">
    <source>
        <dbReference type="SAM" id="SignalP"/>
    </source>
</evidence>
<feature type="chain" id="PRO_5041365395" description="Apple domain-containing protein" evidence="2">
    <location>
        <begin position="18"/>
        <end position="1143"/>
    </location>
</feature>
<keyword evidence="1" id="KW-1133">Transmembrane helix</keyword>
<keyword evidence="1" id="KW-0472">Membrane</keyword>
<dbReference type="SMART" id="SM00473">
    <property type="entry name" value="PAN_AP"/>
    <property type="match status" value="3"/>
</dbReference>
<feature type="domain" description="Apple" evidence="3">
    <location>
        <begin position="870"/>
        <end position="948"/>
    </location>
</feature>
<feature type="transmembrane region" description="Helical" evidence="1">
    <location>
        <begin position="1053"/>
        <end position="1075"/>
    </location>
</feature>
<reference evidence="4" key="1">
    <citation type="submission" date="2023-08" db="EMBL/GenBank/DDBJ databases">
        <authorList>
            <person name="Alioto T."/>
            <person name="Alioto T."/>
            <person name="Gomez Garrido J."/>
        </authorList>
    </citation>
    <scope>NUCLEOTIDE SEQUENCE</scope>
</reference>